<dbReference type="PRINTS" id="PR00786">
    <property type="entry name" value="NEPRILYSIN"/>
</dbReference>
<keyword evidence="6" id="KW-0862">Zinc</keyword>
<keyword evidence="12" id="KW-1185">Reference proteome</keyword>
<evidence type="ECO:0000256" key="5">
    <source>
        <dbReference type="ARBA" id="ARBA00022801"/>
    </source>
</evidence>
<dbReference type="InterPro" id="IPR018497">
    <property type="entry name" value="Peptidase_M13_C"/>
</dbReference>
<keyword evidence="5" id="KW-0378">Hydrolase</keyword>
<dbReference type="Pfam" id="PF01431">
    <property type="entry name" value="Peptidase_M13"/>
    <property type="match status" value="1"/>
</dbReference>
<dbReference type="InterPro" id="IPR042089">
    <property type="entry name" value="Peptidase_M13_dom_2"/>
</dbReference>
<evidence type="ECO:0000256" key="3">
    <source>
        <dbReference type="ARBA" id="ARBA00022670"/>
    </source>
</evidence>
<keyword evidence="8" id="KW-0732">Signal</keyword>
<comment type="cofactor">
    <cofactor evidence="1">
        <name>Zn(2+)</name>
        <dbReference type="ChEBI" id="CHEBI:29105"/>
    </cofactor>
</comment>
<sequence length="700" mass="77706">MKKTSFTTYPAVLAALLLGSCSSSTSTTADSAEATTAAATAAEAPEMKMGRGLDLANMDTTVNPCVDFYQYANGGWVKNNPIPASESRWGSFNELAERNNAVLRDLLREAASNTAAPKGSASQLIGDFYAVGLDSTAANKAGITPIKPELDRVAAAKSTDDLIKAVADLKTKGISGFFSMYVSQDDKISTQYALLAGQGGLSLPDRDYYLKDDERSKTIRTAYINHLQNMFRLMGTDEAAAQKKAQTIMGIEKKLAQASKARVDLRDPYANYNKMTIKEFSSQNPNLKVSQLLTGMGAQAAREVIVGQPAFFKELNSMLKNVPLEDWKTYTQWHIARTMAPYLGEDFVQENFNFYGKVLSGAKEIQPRWKRVLRATDSALGEALGQLYVEKTFSPEAKQKALTMVDNLQEAFKEHVRDLDWMSEETKARALEKLGAFAVKIGYPDKWEEYKGLDISRDSYAANVIRASQFAFRDNIGKIGQPVDREEWFMSPPTVNAYYNPSMNEIVFPAGILQPPFFDPEADDAVNYGGMGAVIGHELTHGFDDQGAKYDFEGNLKDWWSEADLEQFNARANAVADQYDQYTVLDNLHVNGKLTLGENIADIGGLNIAYTALQKALEKNNPGKIAGLTPEQRFFLAWAQIWRVNMRDEAQNQQILTDPHSPGRFRTNGPVANMPQFYEAFGCEQGDPMVRNDENRIKIW</sequence>
<organism evidence="11 12">
    <name type="scientific">Pontibacter saemangeumensis</name>
    <dbReference type="NCBI Taxonomy" id="1084525"/>
    <lineage>
        <taxon>Bacteria</taxon>
        <taxon>Pseudomonadati</taxon>
        <taxon>Bacteroidota</taxon>
        <taxon>Cytophagia</taxon>
        <taxon>Cytophagales</taxon>
        <taxon>Hymenobacteraceae</taxon>
        <taxon>Pontibacter</taxon>
    </lineage>
</organism>
<evidence type="ECO:0000256" key="2">
    <source>
        <dbReference type="ARBA" id="ARBA00007357"/>
    </source>
</evidence>
<evidence type="ECO:0000256" key="8">
    <source>
        <dbReference type="SAM" id="SignalP"/>
    </source>
</evidence>
<evidence type="ECO:0000313" key="11">
    <source>
        <dbReference type="EMBL" id="GAA4440867.1"/>
    </source>
</evidence>
<comment type="caution">
    <text evidence="11">The sequence shown here is derived from an EMBL/GenBank/DDBJ whole genome shotgun (WGS) entry which is preliminary data.</text>
</comment>
<dbReference type="PANTHER" id="PTHR11733">
    <property type="entry name" value="ZINC METALLOPROTEASE FAMILY M13 NEPRILYSIN-RELATED"/>
    <property type="match status" value="1"/>
</dbReference>
<accession>A0ABP8LZV4</accession>
<keyword evidence="7" id="KW-0482">Metalloprotease</keyword>
<evidence type="ECO:0000256" key="6">
    <source>
        <dbReference type="ARBA" id="ARBA00022833"/>
    </source>
</evidence>
<proteinExistence type="inferred from homology"/>
<evidence type="ECO:0000256" key="7">
    <source>
        <dbReference type="ARBA" id="ARBA00023049"/>
    </source>
</evidence>
<feature type="signal peptide" evidence="8">
    <location>
        <begin position="1"/>
        <end position="25"/>
    </location>
</feature>
<dbReference type="PANTHER" id="PTHR11733:SF167">
    <property type="entry name" value="FI17812P1-RELATED"/>
    <property type="match status" value="1"/>
</dbReference>
<evidence type="ECO:0000313" key="12">
    <source>
        <dbReference type="Proteomes" id="UP001500552"/>
    </source>
</evidence>
<comment type="similarity">
    <text evidence="2">Belongs to the peptidase M13 family.</text>
</comment>
<protein>
    <submittedName>
        <fullName evidence="11">M13 family metallopeptidase</fullName>
    </submittedName>
</protein>
<gene>
    <name evidence="11" type="ORF">GCM10023188_38660</name>
</gene>
<dbReference type="InterPro" id="IPR008753">
    <property type="entry name" value="Peptidase_M13_N"/>
</dbReference>
<evidence type="ECO:0000259" key="10">
    <source>
        <dbReference type="Pfam" id="PF05649"/>
    </source>
</evidence>
<dbReference type="Gene3D" id="3.40.390.10">
    <property type="entry name" value="Collagenase (Catalytic Domain)"/>
    <property type="match status" value="1"/>
</dbReference>
<feature type="chain" id="PRO_5046847802" evidence="8">
    <location>
        <begin position="26"/>
        <end position="700"/>
    </location>
</feature>
<dbReference type="Gene3D" id="1.10.1380.10">
    <property type="entry name" value="Neutral endopeptidase , domain2"/>
    <property type="match status" value="1"/>
</dbReference>
<keyword evidence="4" id="KW-0479">Metal-binding</keyword>
<dbReference type="RefSeq" id="WP_345161414.1">
    <property type="nucleotide sequence ID" value="NZ_BAABHC010000029.1"/>
</dbReference>
<feature type="domain" description="Peptidase M13 C-terminal" evidence="9">
    <location>
        <begin position="496"/>
        <end position="697"/>
    </location>
</feature>
<dbReference type="EMBL" id="BAABHC010000029">
    <property type="protein sequence ID" value="GAA4440867.1"/>
    <property type="molecule type" value="Genomic_DNA"/>
</dbReference>
<dbReference type="SUPFAM" id="SSF55486">
    <property type="entry name" value="Metalloproteases ('zincins'), catalytic domain"/>
    <property type="match status" value="1"/>
</dbReference>
<evidence type="ECO:0000256" key="1">
    <source>
        <dbReference type="ARBA" id="ARBA00001947"/>
    </source>
</evidence>
<dbReference type="PROSITE" id="PS51885">
    <property type="entry name" value="NEPRILYSIN"/>
    <property type="match status" value="1"/>
</dbReference>
<dbReference type="CDD" id="cd08662">
    <property type="entry name" value="M13"/>
    <property type="match status" value="1"/>
</dbReference>
<dbReference type="Pfam" id="PF05649">
    <property type="entry name" value="Peptidase_M13_N"/>
    <property type="match status" value="1"/>
</dbReference>
<dbReference type="PROSITE" id="PS51257">
    <property type="entry name" value="PROKAR_LIPOPROTEIN"/>
    <property type="match status" value="1"/>
</dbReference>
<dbReference type="InterPro" id="IPR000718">
    <property type="entry name" value="Peptidase_M13"/>
</dbReference>
<keyword evidence="3" id="KW-0645">Protease</keyword>
<evidence type="ECO:0000256" key="4">
    <source>
        <dbReference type="ARBA" id="ARBA00022723"/>
    </source>
</evidence>
<dbReference type="Proteomes" id="UP001500552">
    <property type="component" value="Unassembled WGS sequence"/>
</dbReference>
<reference evidence="12" key="1">
    <citation type="journal article" date="2019" name="Int. J. Syst. Evol. Microbiol.">
        <title>The Global Catalogue of Microorganisms (GCM) 10K type strain sequencing project: providing services to taxonomists for standard genome sequencing and annotation.</title>
        <authorList>
            <consortium name="The Broad Institute Genomics Platform"/>
            <consortium name="The Broad Institute Genome Sequencing Center for Infectious Disease"/>
            <person name="Wu L."/>
            <person name="Ma J."/>
        </authorList>
    </citation>
    <scope>NUCLEOTIDE SEQUENCE [LARGE SCALE GENOMIC DNA]</scope>
    <source>
        <strain evidence="12">JCM 17926</strain>
    </source>
</reference>
<dbReference type="InterPro" id="IPR024079">
    <property type="entry name" value="MetalloPept_cat_dom_sf"/>
</dbReference>
<evidence type="ECO:0000259" key="9">
    <source>
        <dbReference type="Pfam" id="PF01431"/>
    </source>
</evidence>
<name>A0ABP8LZV4_9BACT</name>
<feature type="domain" description="Peptidase M13 N-terminal" evidence="10">
    <location>
        <begin position="64"/>
        <end position="444"/>
    </location>
</feature>